<feature type="transmembrane region" description="Helical" evidence="1">
    <location>
        <begin position="109"/>
        <end position="128"/>
    </location>
</feature>
<evidence type="ECO:0000256" key="1">
    <source>
        <dbReference type="SAM" id="Phobius"/>
    </source>
</evidence>
<protein>
    <submittedName>
        <fullName evidence="2">Uncharacterized protein</fullName>
    </submittedName>
</protein>
<dbReference type="EMBL" id="JAQSIP010000005">
    <property type="protein sequence ID" value="MDD0839528.1"/>
    <property type="molecule type" value="Genomic_DNA"/>
</dbReference>
<gene>
    <name evidence="2" type="ORF">PSQ40_13165</name>
</gene>
<keyword evidence="1" id="KW-0472">Membrane</keyword>
<sequence length="130" mass="14302">MELLLELLFEVFGEVALQVLAELLAEWGLHLSRERRARRATPLWLGLLGYAVLGLVLGGLSLLLLPQSLLPTPGWRVANLLLSPLLTGAVLTLIAHWRRPGDPEVMLRTRFLQGLLFALAMASVRFAATA</sequence>
<reference evidence="2 3" key="1">
    <citation type="submission" date="2023-02" db="EMBL/GenBank/DDBJ databases">
        <title>Bacterial whole genomic sequence of Curvibacter sp. HBC61.</title>
        <authorList>
            <person name="Le V."/>
            <person name="Ko S.-R."/>
            <person name="Ahn C.-Y."/>
            <person name="Oh H.-M."/>
        </authorList>
    </citation>
    <scope>NUCLEOTIDE SEQUENCE [LARGE SCALE GENOMIC DNA]</scope>
    <source>
        <strain evidence="2 3">HBC61</strain>
    </source>
</reference>
<name>A0ABT5N3A0_9BURK</name>
<comment type="caution">
    <text evidence="2">The sequence shown here is derived from an EMBL/GenBank/DDBJ whole genome shotgun (WGS) entry which is preliminary data.</text>
</comment>
<keyword evidence="3" id="KW-1185">Reference proteome</keyword>
<accession>A0ABT5N3A0</accession>
<organism evidence="2 3">
    <name type="scientific">Curvibacter cyanobacteriorum</name>
    <dbReference type="NCBI Taxonomy" id="3026422"/>
    <lineage>
        <taxon>Bacteria</taxon>
        <taxon>Pseudomonadati</taxon>
        <taxon>Pseudomonadota</taxon>
        <taxon>Betaproteobacteria</taxon>
        <taxon>Burkholderiales</taxon>
        <taxon>Comamonadaceae</taxon>
        <taxon>Curvibacter</taxon>
    </lineage>
</organism>
<evidence type="ECO:0000313" key="3">
    <source>
        <dbReference type="Proteomes" id="UP001528673"/>
    </source>
</evidence>
<keyword evidence="1" id="KW-1133">Transmembrane helix</keyword>
<evidence type="ECO:0000313" key="2">
    <source>
        <dbReference type="EMBL" id="MDD0839528.1"/>
    </source>
</evidence>
<feature type="transmembrane region" description="Helical" evidence="1">
    <location>
        <begin position="43"/>
        <end position="65"/>
    </location>
</feature>
<dbReference type="RefSeq" id="WP_273951990.1">
    <property type="nucleotide sequence ID" value="NZ_JAQSIP010000005.1"/>
</dbReference>
<proteinExistence type="predicted"/>
<feature type="transmembrane region" description="Helical" evidence="1">
    <location>
        <begin position="77"/>
        <end position="97"/>
    </location>
</feature>
<dbReference type="Proteomes" id="UP001528673">
    <property type="component" value="Unassembled WGS sequence"/>
</dbReference>
<keyword evidence="1" id="KW-0812">Transmembrane</keyword>